<comment type="function">
    <text evidence="8">May be involved in modulation of pathogen defense and leaf cell death.</text>
</comment>
<dbReference type="Proteomes" id="UP000827721">
    <property type="component" value="Unassembled WGS sequence"/>
</dbReference>
<feature type="transmembrane region" description="Helical" evidence="9">
    <location>
        <begin position="205"/>
        <end position="223"/>
    </location>
</feature>
<dbReference type="InterPro" id="IPR004326">
    <property type="entry name" value="Mlo"/>
</dbReference>
<evidence type="ECO:0000313" key="12">
    <source>
        <dbReference type="Proteomes" id="UP000827721"/>
    </source>
</evidence>
<comment type="caution">
    <text evidence="11">The sequence shown here is derived from an EMBL/GenBank/DDBJ whole genome shotgun (WGS) entry which is preliminary data.</text>
</comment>
<evidence type="ECO:0000256" key="10">
    <source>
        <dbReference type="SAM" id="SignalP"/>
    </source>
</evidence>
<keyword evidence="6 8" id="KW-0472">Membrane</keyword>
<sequence>MLKLMLVGFMSLLLTALQGTLAKICISRDLATKWLPCKLEEKDKLLSVSEVSRFADANYCASKGKVPLLSTTAFSDLDMFLFVLAVTHVAFTAILIFLGQAKIRQWKDWENSIAMKEYNRQYDFGNRISHVQEHDFIRSHFRGVGRINTLLDWLHSFFKQFYGNVSKSDYTILRRGFVMTHCRSNLKYNFHRYVMLAFQEDFKKVVGISGYLWLLAAILLLSNVYGWHAYFWISFIPFILLIAVGAKLEHIIIQLANDIAEKHIAVEGNLVIQLSDDHFWFHRPQIVLKLIHFILFQNSFELSFFFCIWVQYGFHSCLLGHVGFLIPRLIMGLSVQLLCSYSILPLYAIVTQMGCSFNKAALFGESITEGLHRWAQRSKKARKQTVLRNDSHVNGSNERERRILMLMALVSSEEEDSQEAESTMEDDNIIAGVDHDQIVPEIV</sequence>
<dbReference type="Pfam" id="PF03094">
    <property type="entry name" value="Mlo"/>
    <property type="match status" value="1"/>
</dbReference>
<evidence type="ECO:0000256" key="6">
    <source>
        <dbReference type="ARBA" id="ARBA00023136"/>
    </source>
</evidence>
<comment type="similarity">
    <text evidence="2 8">Belongs to the MLO family.</text>
</comment>
<evidence type="ECO:0000313" key="11">
    <source>
        <dbReference type="EMBL" id="KAH7568306.1"/>
    </source>
</evidence>
<organism evidence="11 12">
    <name type="scientific">Xanthoceras sorbifolium</name>
    <dbReference type="NCBI Taxonomy" id="99658"/>
    <lineage>
        <taxon>Eukaryota</taxon>
        <taxon>Viridiplantae</taxon>
        <taxon>Streptophyta</taxon>
        <taxon>Embryophyta</taxon>
        <taxon>Tracheophyta</taxon>
        <taxon>Spermatophyta</taxon>
        <taxon>Magnoliopsida</taxon>
        <taxon>eudicotyledons</taxon>
        <taxon>Gunneridae</taxon>
        <taxon>Pentapetalae</taxon>
        <taxon>rosids</taxon>
        <taxon>malvids</taxon>
        <taxon>Sapindales</taxon>
        <taxon>Sapindaceae</taxon>
        <taxon>Xanthoceroideae</taxon>
        <taxon>Xanthoceras</taxon>
    </lineage>
</organism>
<feature type="transmembrane region" description="Helical" evidence="9">
    <location>
        <begin position="324"/>
        <end position="350"/>
    </location>
</feature>
<keyword evidence="10" id="KW-0732">Signal</keyword>
<feature type="transmembrane region" description="Helical" evidence="9">
    <location>
        <begin position="290"/>
        <end position="312"/>
    </location>
</feature>
<evidence type="ECO:0000256" key="2">
    <source>
        <dbReference type="ARBA" id="ARBA00006574"/>
    </source>
</evidence>
<evidence type="ECO:0000256" key="8">
    <source>
        <dbReference type="RuleBase" id="RU280816"/>
    </source>
</evidence>
<evidence type="ECO:0000256" key="5">
    <source>
        <dbReference type="ARBA" id="ARBA00022989"/>
    </source>
</evidence>
<dbReference type="PANTHER" id="PTHR31942">
    <property type="entry name" value="MLO-LIKE PROTEIN 1"/>
    <property type="match status" value="1"/>
</dbReference>
<keyword evidence="12" id="KW-1185">Reference proteome</keyword>
<keyword evidence="7 8" id="KW-0568">Pathogenesis-related protein</keyword>
<evidence type="ECO:0000256" key="7">
    <source>
        <dbReference type="ARBA" id="ARBA00023265"/>
    </source>
</evidence>
<feature type="transmembrane region" description="Helical" evidence="9">
    <location>
        <begin position="79"/>
        <end position="98"/>
    </location>
</feature>
<feature type="signal peptide" evidence="10">
    <location>
        <begin position="1"/>
        <end position="22"/>
    </location>
</feature>
<keyword evidence="4 8" id="KW-0611">Plant defense</keyword>
<evidence type="ECO:0000256" key="9">
    <source>
        <dbReference type="SAM" id="Phobius"/>
    </source>
</evidence>
<keyword evidence="8" id="KW-0112">Calmodulin-binding</keyword>
<accession>A0ABQ8HVH4</accession>
<dbReference type="EMBL" id="JAFEMO010000007">
    <property type="protein sequence ID" value="KAH7568306.1"/>
    <property type="molecule type" value="Genomic_DNA"/>
</dbReference>
<name>A0ABQ8HVH4_9ROSI</name>
<evidence type="ECO:0000256" key="4">
    <source>
        <dbReference type="ARBA" id="ARBA00022821"/>
    </source>
</evidence>
<feature type="transmembrane region" description="Helical" evidence="9">
    <location>
        <begin position="229"/>
        <end position="246"/>
    </location>
</feature>
<feature type="chain" id="PRO_5047129147" description="MLO-like protein" evidence="10">
    <location>
        <begin position="23"/>
        <end position="443"/>
    </location>
</feature>
<reference evidence="11 12" key="1">
    <citation type="submission" date="2021-02" db="EMBL/GenBank/DDBJ databases">
        <title>Plant Genome Project.</title>
        <authorList>
            <person name="Zhang R.-G."/>
        </authorList>
    </citation>
    <scope>NUCLEOTIDE SEQUENCE [LARGE SCALE GENOMIC DNA]</scope>
    <source>
        <tissue evidence="11">Leaves</tissue>
    </source>
</reference>
<gene>
    <name evidence="8" type="primary">MLO</name>
    <name evidence="11" type="ORF">JRO89_XS07G0274000</name>
</gene>
<proteinExistence type="inferred from homology"/>
<evidence type="ECO:0000256" key="1">
    <source>
        <dbReference type="ARBA" id="ARBA00004141"/>
    </source>
</evidence>
<protein>
    <recommendedName>
        <fullName evidence="8">MLO-like protein</fullName>
    </recommendedName>
</protein>
<keyword evidence="3 8" id="KW-0812">Transmembrane</keyword>
<comment type="subcellular location">
    <subcellularLocation>
        <location evidence="1 8">Membrane</location>
        <topology evidence="1 8">Multi-pass membrane protein</topology>
    </subcellularLocation>
</comment>
<comment type="domain">
    <text evidence="8">The C-terminus contains a calmodulin-binding domain, which binds calmodulin in a calcium-dependent fashion.</text>
</comment>
<evidence type="ECO:0000256" key="3">
    <source>
        <dbReference type="ARBA" id="ARBA00022692"/>
    </source>
</evidence>
<keyword evidence="5 8" id="KW-1133">Transmembrane helix</keyword>
<dbReference type="PANTHER" id="PTHR31942:SF74">
    <property type="entry name" value="MLO-LIKE PROTEIN 15"/>
    <property type="match status" value="1"/>
</dbReference>